<sequence>MKSESSKTSAHLISLSVVLLQTASVHDSALELSPSGFHWDEFCISSNTQRYENDDEREEEFFEKGDSVFGSLLIGCNTETLARFITVDTKMRSVTMPIKMESTGYAELLKNLYS</sequence>
<keyword evidence="1" id="KW-0732">Signal</keyword>
<dbReference type="AlphaFoldDB" id="A0A8A3PQM0"/>
<feature type="signal peptide" evidence="1">
    <location>
        <begin position="1"/>
        <end position="25"/>
    </location>
</feature>
<gene>
    <name evidence="2" type="ORF">DSL72_008952</name>
</gene>
<feature type="chain" id="PRO_5032273895" evidence="1">
    <location>
        <begin position="26"/>
        <end position="114"/>
    </location>
</feature>
<dbReference type="Proteomes" id="UP000672032">
    <property type="component" value="Chromosome 9"/>
</dbReference>
<accession>A0A8A3PQM0</accession>
<protein>
    <submittedName>
        <fullName evidence="2">Uncharacterized protein</fullName>
    </submittedName>
</protein>
<evidence type="ECO:0000256" key="1">
    <source>
        <dbReference type="SAM" id="SignalP"/>
    </source>
</evidence>
<keyword evidence="3" id="KW-1185">Reference proteome</keyword>
<proteinExistence type="predicted"/>
<name>A0A8A3PQM0_9HELO</name>
<evidence type="ECO:0000313" key="2">
    <source>
        <dbReference type="EMBL" id="QSZ37852.1"/>
    </source>
</evidence>
<dbReference type="EMBL" id="CP063413">
    <property type="protein sequence ID" value="QSZ37852.1"/>
    <property type="molecule type" value="Genomic_DNA"/>
</dbReference>
<reference evidence="2" key="1">
    <citation type="submission" date="2020-10" db="EMBL/GenBank/DDBJ databases">
        <title>Genome Sequence of Monilinia vaccinii-corymbosi Sheds Light on Mummy Berry Disease Infection of Blueberry and Mating Type.</title>
        <authorList>
            <person name="Yow A.G."/>
            <person name="Zhang Y."/>
            <person name="Bansal K."/>
            <person name="Eacker S.M."/>
            <person name="Sullivan S."/>
            <person name="Liachko I."/>
            <person name="Cubeta M.A."/>
            <person name="Rollins J.A."/>
            <person name="Ashrafi H."/>
        </authorList>
    </citation>
    <scope>NUCLEOTIDE SEQUENCE</scope>
    <source>
        <strain evidence="2">RL-1</strain>
    </source>
</reference>
<evidence type="ECO:0000313" key="3">
    <source>
        <dbReference type="Proteomes" id="UP000672032"/>
    </source>
</evidence>
<organism evidence="2 3">
    <name type="scientific">Monilinia vaccinii-corymbosi</name>
    <dbReference type="NCBI Taxonomy" id="61207"/>
    <lineage>
        <taxon>Eukaryota</taxon>
        <taxon>Fungi</taxon>
        <taxon>Dikarya</taxon>
        <taxon>Ascomycota</taxon>
        <taxon>Pezizomycotina</taxon>
        <taxon>Leotiomycetes</taxon>
        <taxon>Helotiales</taxon>
        <taxon>Sclerotiniaceae</taxon>
        <taxon>Monilinia</taxon>
    </lineage>
</organism>